<dbReference type="SMART" id="SM00388">
    <property type="entry name" value="HisKA"/>
    <property type="match status" value="1"/>
</dbReference>
<dbReference type="PRINTS" id="PR00344">
    <property type="entry name" value="BCTRLSENSOR"/>
</dbReference>
<keyword evidence="12" id="KW-1185">Reference proteome</keyword>
<dbReference type="GO" id="GO:0000155">
    <property type="term" value="F:phosphorelay sensor kinase activity"/>
    <property type="evidence" value="ECO:0007669"/>
    <property type="project" value="InterPro"/>
</dbReference>
<dbReference type="EMBL" id="JACRSY010000005">
    <property type="protein sequence ID" value="MBC8578733.1"/>
    <property type="molecule type" value="Genomic_DNA"/>
</dbReference>
<feature type="transmembrane region" description="Helical" evidence="9">
    <location>
        <begin position="158"/>
        <end position="176"/>
    </location>
</feature>
<evidence type="ECO:0000256" key="9">
    <source>
        <dbReference type="SAM" id="Phobius"/>
    </source>
</evidence>
<dbReference type="InterPro" id="IPR004358">
    <property type="entry name" value="Sig_transdc_His_kin-like_C"/>
</dbReference>
<protein>
    <recommendedName>
        <fullName evidence="2">histidine kinase</fullName>
        <ecNumber evidence="2">2.7.13.3</ecNumber>
    </recommendedName>
</protein>
<comment type="caution">
    <text evidence="11">The sequence shown here is derived from an EMBL/GenBank/DDBJ whole genome shotgun (WGS) entry which is preliminary data.</text>
</comment>
<dbReference type="InterPro" id="IPR005467">
    <property type="entry name" value="His_kinase_dom"/>
</dbReference>
<dbReference type="NCBIfam" id="TIGR00229">
    <property type="entry name" value="sensory_box"/>
    <property type="match status" value="1"/>
</dbReference>
<keyword evidence="9" id="KW-0812">Transmembrane</keyword>
<evidence type="ECO:0000256" key="4">
    <source>
        <dbReference type="ARBA" id="ARBA00022679"/>
    </source>
</evidence>
<dbReference type="AlphaFoldDB" id="A0A926EIL6"/>
<dbReference type="InterPro" id="IPR036890">
    <property type="entry name" value="HATPase_C_sf"/>
</dbReference>
<organism evidence="11 12">
    <name type="scientific">Zhenhengia yiwuensis</name>
    <dbReference type="NCBI Taxonomy" id="2763666"/>
    <lineage>
        <taxon>Bacteria</taxon>
        <taxon>Bacillati</taxon>
        <taxon>Bacillota</taxon>
        <taxon>Clostridia</taxon>
        <taxon>Lachnospirales</taxon>
        <taxon>Lachnospiraceae</taxon>
        <taxon>Zhenhengia</taxon>
    </lineage>
</organism>
<keyword evidence="3" id="KW-0597">Phosphoprotein</keyword>
<keyword evidence="4" id="KW-0808">Transferase</keyword>
<dbReference type="InterPro" id="IPR035965">
    <property type="entry name" value="PAS-like_dom_sf"/>
</dbReference>
<comment type="catalytic activity">
    <reaction evidence="1">
        <text>ATP + protein L-histidine = ADP + protein N-phospho-L-histidine.</text>
        <dbReference type="EC" id="2.7.13.3"/>
    </reaction>
</comment>
<dbReference type="FunFam" id="3.30.565.10:FF:000037">
    <property type="entry name" value="Hybrid sensor histidine kinase/response regulator"/>
    <property type="match status" value="1"/>
</dbReference>
<dbReference type="EC" id="2.7.13.3" evidence="2"/>
<keyword evidence="9" id="KW-0472">Membrane</keyword>
<dbReference type="SUPFAM" id="SSF47384">
    <property type="entry name" value="Homodimeric domain of signal transducing histidine kinase"/>
    <property type="match status" value="1"/>
</dbReference>
<evidence type="ECO:0000256" key="8">
    <source>
        <dbReference type="ARBA" id="ARBA00023012"/>
    </source>
</evidence>
<dbReference type="PANTHER" id="PTHR43547:SF2">
    <property type="entry name" value="HYBRID SIGNAL TRANSDUCTION HISTIDINE KINASE C"/>
    <property type="match status" value="1"/>
</dbReference>
<dbReference type="SMART" id="SM00387">
    <property type="entry name" value="HATPase_c"/>
    <property type="match status" value="1"/>
</dbReference>
<keyword evidence="9" id="KW-1133">Transmembrane helix</keyword>
<dbReference type="Pfam" id="PF00512">
    <property type="entry name" value="HisKA"/>
    <property type="match status" value="1"/>
</dbReference>
<dbReference type="Gene3D" id="3.30.565.10">
    <property type="entry name" value="Histidine kinase-like ATPase, C-terminal domain"/>
    <property type="match status" value="1"/>
</dbReference>
<dbReference type="SUPFAM" id="SSF55874">
    <property type="entry name" value="ATPase domain of HSP90 chaperone/DNA topoisomerase II/histidine kinase"/>
    <property type="match status" value="1"/>
</dbReference>
<gene>
    <name evidence="11" type="ORF">H8718_04215</name>
</gene>
<dbReference type="Proteomes" id="UP000655830">
    <property type="component" value="Unassembled WGS sequence"/>
</dbReference>
<evidence type="ECO:0000256" key="6">
    <source>
        <dbReference type="ARBA" id="ARBA00022777"/>
    </source>
</evidence>
<evidence type="ECO:0000256" key="3">
    <source>
        <dbReference type="ARBA" id="ARBA00022553"/>
    </source>
</evidence>
<evidence type="ECO:0000313" key="12">
    <source>
        <dbReference type="Proteomes" id="UP000655830"/>
    </source>
</evidence>
<dbReference type="CDD" id="cd00075">
    <property type="entry name" value="HATPase"/>
    <property type="match status" value="1"/>
</dbReference>
<feature type="transmembrane region" description="Helical" evidence="9">
    <location>
        <begin position="132"/>
        <end position="152"/>
    </location>
</feature>
<dbReference type="InterPro" id="IPR036097">
    <property type="entry name" value="HisK_dim/P_sf"/>
</dbReference>
<dbReference type="Pfam" id="PF13426">
    <property type="entry name" value="PAS_9"/>
    <property type="match status" value="1"/>
</dbReference>
<name>A0A926EIL6_9FIRM</name>
<keyword evidence="8" id="KW-0902">Two-component regulatory system</keyword>
<dbReference type="Gene3D" id="3.30.450.20">
    <property type="entry name" value="PAS domain"/>
    <property type="match status" value="1"/>
</dbReference>
<feature type="transmembrane region" description="Helical" evidence="9">
    <location>
        <begin position="30"/>
        <end position="53"/>
    </location>
</feature>
<evidence type="ECO:0000256" key="5">
    <source>
        <dbReference type="ARBA" id="ARBA00022741"/>
    </source>
</evidence>
<dbReference type="PROSITE" id="PS50109">
    <property type="entry name" value="HIS_KIN"/>
    <property type="match status" value="1"/>
</dbReference>
<dbReference type="CDD" id="cd00130">
    <property type="entry name" value="PAS"/>
    <property type="match status" value="1"/>
</dbReference>
<evidence type="ECO:0000256" key="7">
    <source>
        <dbReference type="ARBA" id="ARBA00022840"/>
    </source>
</evidence>
<feature type="transmembrane region" description="Helical" evidence="9">
    <location>
        <begin position="65"/>
        <end position="83"/>
    </location>
</feature>
<dbReference type="InterPro" id="IPR000014">
    <property type="entry name" value="PAS"/>
</dbReference>
<proteinExistence type="predicted"/>
<accession>A0A926EIL6</accession>
<dbReference type="InterPro" id="IPR003661">
    <property type="entry name" value="HisK_dim/P_dom"/>
</dbReference>
<dbReference type="InterPro" id="IPR003594">
    <property type="entry name" value="HATPase_dom"/>
</dbReference>
<reference evidence="11" key="1">
    <citation type="submission" date="2020-08" db="EMBL/GenBank/DDBJ databases">
        <title>Genome public.</title>
        <authorList>
            <person name="Liu C."/>
            <person name="Sun Q."/>
        </authorList>
    </citation>
    <scope>NUCLEOTIDE SEQUENCE</scope>
    <source>
        <strain evidence="11">NSJ-12</strain>
    </source>
</reference>
<keyword evidence="7" id="KW-0067">ATP-binding</keyword>
<sequence>MNGTSILFMTLALPLTWVECYTKALTPSLANSLFIQSFSIFVLLFCLATLLVFNYFDQPLIRKKVCYSYMSFTLIIFTVYLIVNHTLTHPNSVPYDYFIFCLVILLIISLLTVFASIHIANKKNLLKERSNAFVLVRLTLLSLTIILSYGLSYFIPKYPYMVILLTCVFLLFKIIMSDSILQHSQRLMTKLELHHNNTKLMNAYLTHMSHEQEVLIQQYHYIDTLYSQMMFFYPNALFIIVNQNIYHVNENAKTLLKYKDLDLIMNTCFMDYIAPDDRPIVEEIVHSLYRCIIEFETVDVHFITSTGELIDVELYLTLSHDNTVRAIIASAKDISDKKQRDQLQRAIEFEKIKVEFFCTISHELKTPVNIIYSATQLQNNFINNHEYDKIPHYNTMIEQNCMRLLRLLNNFLDINRLESHYFNISPRTLNIVMLTENILDSILPYTERKNITAIFDTYEEEVYCTVDPDLMERILLNLFSNAIKYGHEDGHIWVTVTLETGYAHIHIKDDGVGIPDESKELIFERFTRIENGLIRKAEGAGIGLSLVKSFVELNKGSIEVKSKVNQGTEFIIKFPIETNPTLLHDLDYTYMTGSDKVDIEFSDLYMD</sequence>
<dbReference type="Gene3D" id="1.10.287.130">
    <property type="match status" value="1"/>
</dbReference>
<keyword evidence="6 11" id="KW-0418">Kinase</keyword>
<feature type="transmembrane region" description="Helical" evidence="9">
    <location>
        <begin position="95"/>
        <end position="120"/>
    </location>
</feature>
<evidence type="ECO:0000313" key="11">
    <source>
        <dbReference type="EMBL" id="MBC8578733.1"/>
    </source>
</evidence>
<dbReference type="SUPFAM" id="SSF55785">
    <property type="entry name" value="PYP-like sensor domain (PAS domain)"/>
    <property type="match status" value="1"/>
</dbReference>
<dbReference type="CDD" id="cd00082">
    <property type="entry name" value="HisKA"/>
    <property type="match status" value="1"/>
</dbReference>
<keyword evidence="5" id="KW-0547">Nucleotide-binding</keyword>
<evidence type="ECO:0000259" key="10">
    <source>
        <dbReference type="PROSITE" id="PS50109"/>
    </source>
</evidence>
<evidence type="ECO:0000256" key="1">
    <source>
        <dbReference type="ARBA" id="ARBA00000085"/>
    </source>
</evidence>
<dbReference type="PANTHER" id="PTHR43547">
    <property type="entry name" value="TWO-COMPONENT HISTIDINE KINASE"/>
    <property type="match status" value="1"/>
</dbReference>
<dbReference type="GO" id="GO:0005524">
    <property type="term" value="F:ATP binding"/>
    <property type="evidence" value="ECO:0007669"/>
    <property type="project" value="UniProtKB-KW"/>
</dbReference>
<dbReference type="Pfam" id="PF02518">
    <property type="entry name" value="HATPase_c"/>
    <property type="match status" value="1"/>
</dbReference>
<evidence type="ECO:0000256" key="2">
    <source>
        <dbReference type="ARBA" id="ARBA00012438"/>
    </source>
</evidence>
<dbReference type="RefSeq" id="WP_249331770.1">
    <property type="nucleotide sequence ID" value="NZ_JACRSY010000005.1"/>
</dbReference>
<feature type="domain" description="Histidine kinase" evidence="10">
    <location>
        <begin position="359"/>
        <end position="578"/>
    </location>
</feature>